<evidence type="ECO:0000313" key="3">
    <source>
        <dbReference type="Proteomes" id="UP000825078"/>
    </source>
</evidence>
<accession>A0A5N5TVL1</accession>
<dbReference type="SUPFAM" id="SSF118001">
    <property type="entry name" value="YehU-like"/>
    <property type="match status" value="1"/>
</dbReference>
<sequence>MLIPYESLLQLPKETLDNLIKEYLLSQVEDGSFDALGDKALEQAIGKCRLALKSGHLLVEFSEDDESVAIRSREEIMRRTPLVDD</sequence>
<dbReference type="KEGG" id="salg:BS332_10745"/>
<dbReference type="InterPro" id="IPR010648">
    <property type="entry name" value="UPF0270"/>
</dbReference>
<dbReference type="GeneID" id="93807718"/>
<dbReference type="Pfam" id="PF06794">
    <property type="entry name" value="UPF0270"/>
    <property type="match status" value="1"/>
</dbReference>
<comment type="similarity">
    <text evidence="1">Belongs to the UPF0270 family.</text>
</comment>
<evidence type="ECO:0000313" key="2">
    <source>
        <dbReference type="EMBL" id="BCV43640.1"/>
    </source>
</evidence>
<dbReference type="Gene3D" id="1.10.10.610">
    <property type="entry name" value="YehU-like"/>
    <property type="match status" value="1"/>
</dbReference>
<proteinExistence type="inferred from homology"/>
<dbReference type="RefSeq" id="WP_025011300.1">
    <property type="nucleotide sequence ID" value="NZ_AP024609.1"/>
</dbReference>
<reference evidence="2" key="1">
    <citation type="submission" date="2021-05" db="EMBL/GenBank/DDBJ databases">
        <title>Molecular characterization for Shewanella algae harboring chromosomal blaOXA-55-like strains isolated from clinical and environment sample.</title>
        <authorList>
            <person name="Ohama Y."/>
            <person name="Aoki K."/>
            <person name="Harada S."/>
            <person name="Moriya K."/>
            <person name="Ishii Y."/>
            <person name="Tateda K."/>
        </authorList>
    </citation>
    <scope>NUCLEOTIDE SEQUENCE</scope>
    <source>
        <strain evidence="2">TUM17379</strain>
    </source>
</reference>
<name>A0A5N5TVL1_9GAMM</name>
<dbReference type="AlphaFoldDB" id="A0A5N5TVL1"/>
<gene>
    <name evidence="2" type="ORF">TUM17379_06580</name>
</gene>
<dbReference type="Proteomes" id="UP000825078">
    <property type="component" value="Chromosome"/>
</dbReference>
<dbReference type="EMBL" id="AP024613">
    <property type="protein sequence ID" value="BCV43640.1"/>
    <property type="molecule type" value="Genomic_DNA"/>
</dbReference>
<organism evidence="2 3">
    <name type="scientific">Shewanella algae</name>
    <dbReference type="NCBI Taxonomy" id="38313"/>
    <lineage>
        <taxon>Bacteria</taxon>
        <taxon>Pseudomonadati</taxon>
        <taxon>Pseudomonadota</taxon>
        <taxon>Gammaproteobacteria</taxon>
        <taxon>Alteromonadales</taxon>
        <taxon>Shewanellaceae</taxon>
        <taxon>Shewanella</taxon>
    </lineage>
</organism>
<dbReference type="InterPro" id="IPR036685">
    <property type="entry name" value="YehU-like_sf"/>
</dbReference>
<protein>
    <submittedName>
        <fullName evidence="2">Uncharacterized protein</fullName>
    </submittedName>
</protein>
<evidence type="ECO:0000256" key="1">
    <source>
        <dbReference type="ARBA" id="ARBA00006450"/>
    </source>
</evidence>